<dbReference type="GeneID" id="19526526"/>
<organism evidence="3 4">
    <name type="scientific">Bacillus phage CAM003</name>
    <dbReference type="NCBI Taxonomy" id="1486657"/>
    <lineage>
        <taxon>Viruses</taxon>
        <taxon>Duplodnaviria</taxon>
        <taxon>Heunggongvirae</taxon>
        <taxon>Uroviricota</taxon>
        <taxon>Caudoviricetes</taxon>
        <taxon>Herelleviridae</taxon>
        <taxon>Bastillevirinae</taxon>
        <taxon>Bastillevirus</taxon>
        <taxon>Bastillevirus CAM003</taxon>
    </lineage>
</organism>
<evidence type="ECO:0000259" key="2">
    <source>
        <dbReference type="Pfam" id="PF21522"/>
    </source>
</evidence>
<feature type="domain" description="Actin homologue MreB-like C-terminal" evidence="2">
    <location>
        <begin position="192"/>
        <end position="307"/>
    </location>
</feature>
<reference evidence="4" key="1">
    <citation type="submission" date="2014-09" db="EMBL/GenBank/DDBJ databases">
        <authorList>
            <person name="Sauder A.B."/>
            <person name="McKenzie Q.R."/>
            <person name="Temple L.M."/>
            <person name="Alexis B.K."/>
            <person name="Al-Atrache Z."/>
            <person name="Lewis L.O."/>
            <person name="Loesser-Casey K.E."/>
            <person name="Mitchell K.J."/>
        </authorList>
    </citation>
    <scope>NUCLEOTIDE SEQUENCE [LARGE SCALE GENOMIC DNA]</scope>
</reference>
<dbReference type="InterPro" id="IPR049067">
    <property type="entry name" value="MreB-like_C"/>
</dbReference>
<dbReference type="InterPro" id="IPR040607">
    <property type="entry name" value="ALP_N"/>
</dbReference>
<dbReference type="RefSeq" id="YP_009037126.1">
    <property type="nucleotide sequence ID" value="NC_024216.1"/>
</dbReference>
<accession>A0A024AZT3</accession>
<feature type="domain" description="Actin-like protein N-terminal" evidence="1">
    <location>
        <begin position="11"/>
        <end position="166"/>
    </location>
</feature>
<dbReference type="Proteomes" id="UP000026902">
    <property type="component" value="Segment"/>
</dbReference>
<keyword evidence="4" id="KW-1185">Reference proteome</keyword>
<evidence type="ECO:0000259" key="1">
    <source>
        <dbReference type="Pfam" id="PF17989"/>
    </source>
</evidence>
<dbReference type="SUPFAM" id="SSF53067">
    <property type="entry name" value="Actin-like ATPase domain"/>
    <property type="match status" value="2"/>
</dbReference>
<evidence type="ECO:0000313" key="4">
    <source>
        <dbReference type="Proteomes" id="UP000026902"/>
    </source>
</evidence>
<dbReference type="Pfam" id="PF17989">
    <property type="entry name" value="ALP_N"/>
    <property type="match status" value="1"/>
</dbReference>
<sequence>MKNNIGLSVGAVDDGFGDVKADNNGNPFLVPSFVTSFKKKPENDFSTDNNGQYIACEIDGKRHTVGWYASKLDPDIEWTGGENKHNDKNFSIIMKTVLALLSKGSHETIYTLMMNLPIKNDTPERRKQLTDIVRGVHEVKLSYDGINFIDRTIMVEDVCIKKQPFGSLCDVMLDNNGEIVDHDIAKGFNVLADIGARTLNVLTLDSLEEQPELTTHTNAGMYSSYLQIGKYLEQHLGAVIPNGKLPLIIQSQEIKGMCIKEVINQAYENHANTIMNTLDRILINSWSFVDTVIFTGGGSELLKQYLEARYRNMGVKVLFLDRYSNVRGLRKYGIRQSARAQKDTVMIKVGSNSYRKG</sequence>
<evidence type="ECO:0000313" key="3">
    <source>
        <dbReference type="EMBL" id="AHZ09660.1"/>
    </source>
</evidence>
<dbReference type="InterPro" id="IPR043129">
    <property type="entry name" value="ATPase_NBD"/>
</dbReference>
<proteinExistence type="predicted"/>
<name>A0A024AZT3_9CAUD</name>
<dbReference type="KEGG" id="vg:19526526"/>
<protein>
    <submittedName>
        <fullName evidence="3">Uncharacterized protein</fullName>
    </submittedName>
</protein>
<dbReference type="Pfam" id="PF21522">
    <property type="entry name" value="MreB-like_C"/>
    <property type="match status" value="1"/>
</dbReference>
<dbReference type="EMBL" id="KJ489397">
    <property type="protein sequence ID" value="AHZ09660.1"/>
    <property type="molecule type" value="Genomic_DNA"/>
</dbReference>
<dbReference type="Gene3D" id="3.30.420.40">
    <property type="match status" value="2"/>
</dbReference>